<dbReference type="Proteomes" id="UP000003936">
    <property type="component" value="Chromosome"/>
</dbReference>
<protein>
    <submittedName>
        <fullName evidence="1">Uncharacterized protein</fullName>
    </submittedName>
</protein>
<proteinExistence type="predicted"/>
<sequence precursor="true">MYMLEIFFYWEKLSKIMAAILTSCRAQIRESQGVIIVPKMRHDCHWHLFVSRYSFIGKERSLIFRMHYGKE</sequence>
<dbReference type="AlphaFoldDB" id="J3TFY3"/>
<dbReference type="KEGG" id="sect:A359_08760"/>
<dbReference type="HOGENOM" id="CLU_2737754_0_0_6"/>
<evidence type="ECO:0000313" key="1">
    <source>
        <dbReference type="EMBL" id="AFP85242.1"/>
    </source>
</evidence>
<evidence type="ECO:0000313" key="2">
    <source>
        <dbReference type="Proteomes" id="UP000003936"/>
    </source>
</evidence>
<accession>J3TFY3</accession>
<keyword evidence="2" id="KW-1185">Reference proteome</keyword>
<name>J3TFY3_9ENTR</name>
<reference evidence="1 2" key="1">
    <citation type="journal article" date="2012" name="Mol. Biol. Evol.">
        <title>Genome reduction and co-evolution between the primary and secondary bacterial symbionts of psyllids.</title>
        <authorList>
            <person name="Sloan D.B."/>
            <person name="Moran N.A."/>
        </authorList>
    </citation>
    <scope>NUCLEOTIDE SEQUENCE [LARGE SCALE GENOMIC DNA]</scope>
    <source>
        <strain evidence="1">Ceuc_S</strain>
    </source>
</reference>
<dbReference type="EMBL" id="CP003546">
    <property type="protein sequence ID" value="AFP85242.1"/>
    <property type="molecule type" value="Genomic_DNA"/>
</dbReference>
<gene>
    <name evidence="1" type="ORF">A359_08760</name>
</gene>
<organism evidence="1 2">
    <name type="scientific">secondary endosymbiont of Ctenarytaina eucalypti</name>
    <dbReference type="NCBI Taxonomy" id="1199245"/>
    <lineage>
        <taxon>Bacteria</taxon>
        <taxon>Pseudomonadati</taxon>
        <taxon>Pseudomonadota</taxon>
        <taxon>Gammaproteobacteria</taxon>
        <taxon>Enterobacterales</taxon>
        <taxon>Enterobacteriaceae</taxon>
        <taxon>aphid secondary symbionts</taxon>
    </lineage>
</organism>